<gene>
    <name evidence="2 4" type="ORF">BDZ99DRAFT_394828</name>
</gene>
<evidence type="ECO:0000259" key="1">
    <source>
        <dbReference type="Pfam" id="PF06985"/>
    </source>
</evidence>
<dbReference type="RefSeq" id="XP_033572813.1">
    <property type="nucleotide sequence ID" value="XM_033715922.1"/>
</dbReference>
<keyword evidence="3" id="KW-1185">Reference proteome</keyword>
<dbReference type="EMBL" id="MU003708">
    <property type="protein sequence ID" value="KAF2805849.1"/>
    <property type="molecule type" value="Genomic_DNA"/>
</dbReference>
<name>A0A6A6YB50_9PEZI</name>
<proteinExistence type="predicted"/>
<feature type="non-terminal residue" evidence="2">
    <location>
        <position position="227"/>
    </location>
</feature>
<sequence>MSPRQSQISVPLIRAWLNDCESNHHNTCSRSVLEERQGLPVNLLLIDVEFQAIVEAKSSMRYVALSYVWGQIDCFQTTKSTLESLQSRHGLLRQSSRLPAVIKDALAFVAAMGERYLWVDTLCIVQDDADLKHRDIHQMDVIYSHAILTIVVLSGKDANTNIPGIRPGSRTEWKSKAFGNHQCIPSPLSLQRALEVAPLEQRAWTMQERMLSPRCVYFTNQQVYFQC</sequence>
<evidence type="ECO:0000313" key="2">
    <source>
        <dbReference type="EMBL" id="KAF2805849.1"/>
    </source>
</evidence>
<protein>
    <submittedName>
        <fullName evidence="2 4">HET-domain-containing protein</fullName>
    </submittedName>
</protein>
<dbReference type="PANTHER" id="PTHR33112:SF12">
    <property type="entry name" value="HETEROKARYON INCOMPATIBILITY DOMAIN-CONTAINING PROTEIN"/>
    <property type="match status" value="1"/>
</dbReference>
<evidence type="ECO:0000313" key="3">
    <source>
        <dbReference type="Proteomes" id="UP000504636"/>
    </source>
</evidence>
<reference evidence="2 4" key="1">
    <citation type="journal article" date="2020" name="Stud. Mycol.">
        <title>101 Dothideomycetes genomes: a test case for predicting lifestyles and emergence of pathogens.</title>
        <authorList>
            <person name="Haridas S."/>
            <person name="Albert R."/>
            <person name="Binder M."/>
            <person name="Bloem J."/>
            <person name="Labutti K."/>
            <person name="Salamov A."/>
            <person name="Andreopoulos B."/>
            <person name="Baker S."/>
            <person name="Barry K."/>
            <person name="Bills G."/>
            <person name="Bluhm B."/>
            <person name="Cannon C."/>
            <person name="Castanera R."/>
            <person name="Culley D."/>
            <person name="Daum C."/>
            <person name="Ezra D."/>
            <person name="Gonzalez J."/>
            <person name="Henrissat B."/>
            <person name="Kuo A."/>
            <person name="Liang C."/>
            <person name="Lipzen A."/>
            <person name="Lutzoni F."/>
            <person name="Magnuson J."/>
            <person name="Mondo S."/>
            <person name="Nolan M."/>
            <person name="Ohm R."/>
            <person name="Pangilinan J."/>
            <person name="Park H.-J."/>
            <person name="Ramirez L."/>
            <person name="Alfaro M."/>
            <person name="Sun H."/>
            <person name="Tritt A."/>
            <person name="Yoshinaga Y."/>
            <person name="Zwiers L.-H."/>
            <person name="Turgeon B."/>
            <person name="Goodwin S."/>
            <person name="Spatafora J."/>
            <person name="Crous P."/>
            <person name="Grigoriev I."/>
        </authorList>
    </citation>
    <scope>NUCLEOTIDE SEQUENCE</scope>
    <source>
        <strain evidence="2 4">CBS 304.34</strain>
    </source>
</reference>
<accession>A0A6A6YB50</accession>
<dbReference type="Pfam" id="PF06985">
    <property type="entry name" value="HET"/>
    <property type="match status" value="1"/>
</dbReference>
<feature type="domain" description="Heterokaryon incompatibility" evidence="1">
    <location>
        <begin position="62"/>
        <end position="208"/>
    </location>
</feature>
<dbReference type="PANTHER" id="PTHR33112">
    <property type="entry name" value="DOMAIN PROTEIN, PUTATIVE-RELATED"/>
    <property type="match status" value="1"/>
</dbReference>
<evidence type="ECO:0000313" key="4">
    <source>
        <dbReference type="RefSeq" id="XP_033572813.1"/>
    </source>
</evidence>
<dbReference type="OrthoDB" id="5135333at2759"/>
<reference evidence="4" key="2">
    <citation type="submission" date="2020-04" db="EMBL/GenBank/DDBJ databases">
        <authorList>
            <consortium name="NCBI Genome Project"/>
        </authorList>
    </citation>
    <scope>NUCLEOTIDE SEQUENCE</scope>
    <source>
        <strain evidence="4">CBS 304.34</strain>
    </source>
</reference>
<organism evidence="2">
    <name type="scientific">Mytilinidion resinicola</name>
    <dbReference type="NCBI Taxonomy" id="574789"/>
    <lineage>
        <taxon>Eukaryota</taxon>
        <taxon>Fungi</taxon>
        <taxon>Dikarya</taxon>
        <taxon>Ascomycota</taxon>
        <taxon>Pezizomycotina</taxon>
        <taxon>Dothideomycetes</taxon>
        <taxon>Pleosporomycetidae</taxon>
        <taxon>Mytilinidiales</taxon>
        <taxon>Mytilinidiaceae</taxon>
        <taxon>Mytilinidion</taxon>
    </lineage>
</organism>
<dbReference type="AlphaFoldDB" id="A0A6A6YB50"/>
<dbReference type="InterPro" id="IPR010730">
    <property type="entry name" value="HET"/>
</dbReference>
<dbReference type="Proteomes" id="UP000504636">
    <property type="component" value="Unplaced"/>
</dbReference>
<dbReference type="GeneID" id="54456815"/>
<reference evidence="4" key="3">
    <citation type="submission" date="2025-04" db="UniProtKB">
        <authorList>
            <consortium name="RefSeq"/>
        </authorList>
    </citation>
    <scope>IDENTIFICATION</scope>
    <source>
        <strain evidence="4">CBS 304.34</strain>
    </source>
</reference>